<dbReference type="InterPro" id="IPR000326">
    <property type="entry name" value="PAP2/HPO"/>
</dbReference>
<dbReference type="Pfam" id="PF01569">
    <property type="entry name" value="PAP2"/>
    <property type="match status" value="1"/>
</dbReference>
<keyword evidence="2" id="KW-1133">Transmembrane helix</keyword>
<evidence type="ECO:0000313" key="5">
    <source>
        <dbReference type="Proteomes" id="UP001592530"/>
    </source>
</evidence>
<name>A0ABV6XE03_9ACTN</name>
<evidence type="ECO:0000259" key="3">
    <source>
        <dbReference type="Pfam" id="PF01569"/>
    </source>
</evidence>
<evidence type="ECO:0000313" key="4">
    <source>
        <dbReference type="EMBL" id="MFC1436504.1"/>
    </source>
</evidence>
<sequence length="224" mass="24038">MWFPTVLLAVLVVVTEQVIAKGPLLGIDRWVRGQLLAGAAANPYPILNTYARWWTHFGSPSVAVSALTVVTLAAAAWTRSWKPMFSAAIAGIALFATVIPGKVLIGRPGPEGWVVGPGDMGWYPSGHTSTATICYGTAAWLLASSFTLSSRLRGALYAATAALCASVGFLLMWCDFHWFLDVLGGLCLSGVILWSLVRWAPRAQRSKRPEQPEPSERTQPGGIS</sequence>
<dbReference type="Gene3D" id="1.20.144.10">
    <property type="entry name" value="Phosphatidic acid phosphatase type 2/haloperoxidase"/>
    <property type="match status" value="1"/>
</dbReference>
<keyword evidence="2" id="KW-0812">Transmembrane</keyword>
<feature type="transmembrane region" description="Helical" evidence="2">
    <location>
        <begin position="57"/>
        <end position="77"/>
    </location>
</feature>
<protein>
    <submittedName>
        <fullName evidence="4">Phosphatase PAP2 family protein</fullName>
    </submittedName>
</protein>
<feature type="region of interest" description="Disordered" evidence="1">
    <location>
        <begin position="205"/>
        <end position="224"/>
    </location>
</feature>
<comment type="caution">
    <text evidence="4">The sequence shown here is derived from an EMBL/GenBank/DDBJ whole genome shotgun (WGS) entry which is preliminary data.</text>
</comment>
<dbReference type="Proteomes" id="UP001592530">
    <property type="component" value="Unassembled WGS sequence"/>
</dbReference>
<gene>
    <name evidence="4" type="ORF">ACEZDB_38305</name>
</gene>
<feature type="transmembrane region" description="Helical" evidence="2">
    <location>
        <begin position="125"/>
        <end position="143"/>
    </location>
</feature>
<feature type="transmembrane region" description="Helical" evidence="2">
    <location>
        <begin position="84"/>
        <end position="105"/>
    </location>
</feature>
<dbReference type="RefSeq" id="WP_380560179.1">
    <property type="nucleotide sequence ID" value="NZ_JBHEZY010000034.1"/>
</dbReference>
<dbReference type="InterPro" id="IPR036938">
    <property type="entry name" value="PAP2/HPO_sf"/>
</dbReference>
<accession>A0ABV6XE03</accession>
<keyword evidence="2" id="KW-0472">Membrane</keyword>
<feature type="transmembrane region" description="Helical" evidence="2">
    <location>
        <begin position="155"/>
        <end position="172"/>
    </location>
</feature>
<dbReference type="SUPFAM" id="SSF48317">
    <property type="entry name" value="Acid phosphatase/Vanadium-dependent haloperoxidase"/>
    <property type="match status" value="1"/>
</dbReference>
<feature type="transmembrane region" description="Helical" evidence="2">
    <location>
        <begin position="178"/>
        <end position="197"/>
    </location>
</feature>
<organism evidence="4 5">
    <name type="scientific">Streptacidiphilus alkalitolerans</name>
    <dbReference type="NCBI Taxonomy" id="3342712"/>
    <lineage>
        <taxon>Bacteria</taxon>
        <taxon>Bacillati</taxon>
        <taxon>Actinomycetota</taxon>
        <taxon>Actinomycetes</taxon>
        <taxon>Kitasatosporales</taxon>
        <taxon>Streptomycetaceae</taxon>
        <taxon>Streptacidiphilus</taxon>
    </lineage>
</organism>
<evidence type="ECO:0000256" key="2">
    <source>
        <dbReference type="SAM" id="Phobius"/>
    </source>
</evidence>
<evidence type="ECO:0000256" key="1">
    <source>
        <dbReference type="SAM" id="MobiDB-lite"/>
    </source>
</evidence>
<dbReference type="EMBL" id="JBHEZY010000034">
    <property type="protein sequence ID" value="MFC1436504.1"/>
    <property type="molecule type" value="Genomic_DNA"/>
</dbReference>
<reference evidence="4 5" key="1">
    <citation type="submission" date="2024-09" db="EMBL/GenBank/DDBJ databases">
        <authorList>
            <person name="Lee S.D."/>
        </authorList>
    </citation>
    <scope>NUCLEOTIDE SEQUENCE [LARGE SCALE GENOMIC DNA]</scope>
    <source>
        <strain evidence="4 5">N1-3</strain>
    </source>
</reference>
<feature type="compositionally biased region" description="Basic and acidic residues" evidence="1">
    <location>
        <begin position="207"/>
        <end position="216"/>
    </location>
</feature>
<dbReference type="CDD" id="cd03392">
    <property type="entry name" value="PAP2_like_2"/>
    <property type="match status" value="1"/>
</dbReference>
<proteinExistence type="predicted"/>
<feature type="domain" description="Phosphatidic acid phosphatase type 2/haloperoxidase" evidence="3">
    <location>
        <begin position="87"/>
        <end position="203"/>
    </location>
</feature>